<dbReference type="AlphaFoldDB" id="A0AAX6FYN8"/>
<name>A0AAX6FYN8_IRIPA</name>
<keyword evidence="2" id="KW-1185">Reference proteome</keyword>
<evidence type="ECO:0000313" key="2">
    <source>
        <dbReference type="Proteomes" id="UP001140949"/>
    </source>
</evidence>
<accession>A0AAX6FYN8</accession>
<reference evidence="1" key="2">
    <citation type="submission" date="2023-04" db="EMBL/GenBank/DDBJ databases">
        <authorList>
            <person name="Bruccoleri R.E."/>
            <person name="Oakeley E.J."/>
            <person name="Faust A.-M."/>
            <person name="Dessus-Babus S."/>
            <person name="Altorfer M."/>
            <person name="Burckhardt D."/>
            <person name="Oertli M."/>
            <person name="Naumann U."/>
            <person name="Petersen F."/>
            <person name="Wong J."/>
        </authorList>
    </citation>
    <scope>NUCLEOTIDE SEQUENCE</scope>
    <source>
        <strain evidence="1">GSM-AAB239-AS_SAM_17_03QT</strain>
        <tissue evidence="1">Leaf</tissue>
    </source>
</reference>
<evidence type="ECO:0000313" key="1">
    <source>
        <dbReference type="EMBL" id="KAJ6821536.1"/>
    </source>
</evidence>
<proteinExistence type="predicted"/>
<protein>
    <submittedName>
        <fullName evidence="1">Uncharacterized protein</fullName>
    </submittedName>
</protein>
<dbReference type="Proteomes" id="UP001140949">
    <property type="component" value="Unassembled WGS sequence"/>
</dbReference>
<comment type="caution">
    <text evidence="1">The sequence shown here is derived from an EMBL/GenBank/DDBJ whole genome shotgun (WGS) entry which is preliminary data.</text>
</comment>
<dbReference type="EMBL" id="JANAVB010024997">
    <property type="protein sequence ID" value="KAJ6821536.1"/>
    <property type="molecule type" value="Genomic_DNA"/>
</dbReference>
<gene>
    <name evidence="1" type="ORF">M6B38_391545</name>
</gene>
<sequence>MALAEEAGKTGPVAYSWGRSADLPGLSTATQGLSGYGLKAGVGGAAGGGRHLEGRRPLLRQGGGRTALDAAQRADARIGRAEAVVNYGKCGGYEGLRRRLWQREARLWQREARLAGIWTATRDSAAVLLRNRRLTEFCGDGTAEEGRSYGSGSRRWVDAGTVESRRRLGLVFFEFWCVLGLYPIVEL</sequence>
<organism evidence="1 2">
    <name type="scientific">Iris pallida</name>
    <name type="common">Sweet iris</name>
    <dbReference type="NCBI Taxonomy" id="29817"/>
    <lineage>
        <taxon>Eukaryota</taxon>
        <taxon>Viridiplantae</taxon>
        <taxon>Streptophyta</taxon>
        <taxon>Embryophyta</taxon>
        <taxon>Tracheophyta</taxon>
        <taxon>Spermatophyta</taxon>
        <taxon>Magnoliopsida</taxon>
        <taxon>Liliopsida</taxon>
        <taxon>Asparagales</taxon>
        <taxon>Iridaceae</taxon>
        <taxon>Iridoideae</taxon>
        <taxon>Irideae</taxon>
        <taxon>Iris</taxon>
    </lineage>
</organism>
<reference evidence="1" key="1">
    <citation type="journal article" date="2023" name="GigaByte">
        <title>Genome assembly of the bearded iris, Iris pallida Lam.</title>
        <authorList>
            <person name="Bruccoleri R.E."/>
            <person name="Oakeley E.J."/>
            <person name="Faust A.M.E."/>
            <person name="Altorfer M."/>
            <person name="Dessus-Babus S."/>
            <person name="Burckhardt D."/>
            <person name="Oertli M."/>
            <person name="Naumann U."/>
            <person name="Petersen F."/>
            <person name="Wong J."/>
        </authorList>
    </citation>
    <scope>NUCLEOTIDE SEQUENCE</scope>
    <source>
        <strain evidence="1">GSM-AAB239-AS_SAM_17_03QT</strain>
    </source>
</reference>